<evidence type="ECO:0000313" key="2">
    <source>
        <dbReference type="Proteomes" id="UP000625711"/>
    </source>
</evidence>
<evidence type="ECO:0000313" key="1">
    <source>
        <dbReference type="EMBL" id="KAF7273275.1"/>
    </source>
</evidence>
<gene>
    <name evidence="1" type="ORF">GWI33_014009</name>
</gene>
<dbReference type="AlphaFoldDB" id="A0A834I2K2"/>
<accession>A0A834I2K2</accession>
<keyword evidence="2" id="KW-1185">Reference proteome</keyword>
<feature type="non-terminal residue" evidence="1">
    <location>
        <position position="1"/>
    </location>
</feature>
<proteinExistence type="predicted"/>
<sequence length="114" mass="12990">MVYSLSVLHTIVLLPQRQKRYRSCMVDEEKKNYCNSSKCRKMCVKPGSPHHYQSLTDARRECGLLNQYAAVYALGQDSAGSLHSLGSNRKKVDFVTEASPDRIVIYCDLYHMDA</sequence>
<reference evidence="1" key="1">
    <citation type="submission" date="2020-08" db="EMBL/GenBank/DDBJ databases">
        <title>Genome sequencing and assembly of the red palm weevil Rhynchophorus ferrugineus.</title>
        <authorList>
            <person name="Dias G.B."/>
            <person name="Bergman C.M."/>
            <person name="Manee M."/>
        </authorList>
    </citation>
    <scope>NUCLEOTIDE SEQUENCE</scope>
    <source>
        <strain evidence="1">AA-2017</strain>
        <tissue evidence="1">Whole larva</tissue>
    </source>
</reference>
<comment type="caution">
    <text evidence="1">The sequence shown here is derived from an EMBL/GenBank/DDBJ whole genome shotgun (WGS) entry which is preliminary data.</text>
</comment>
<dbReference type="EMBL" id="JAACXV010013507">
    <property type="protein sequence ID" value="KAF7273275.1"/>
    <property type="molecule type" value="Genomic_DNA"/>
</dbReference>
<organism evidence="1 2">
    <name type="scientific">Rhynchophorus ferrugineus</name>
    <name type="common">Red palm weevil</name>
    <name type="synonym">Curculio ferrugineus</name>
    <dbReference type="NCBI Taxonomy" id="354439"/>
    <lineage>
        <taxon>Eukaryota</taxon>
        <taxon>Metazoa</taxon>
        <taxon>Ecdysozoa</taxon>
        <taxon>Arthropoda</taxon>
        <taxon>Hexapoda</taxon>
        <taxon>Insecta</taxon>
        <taxon>Pterygota</taxon>
        <taxon>Neoptera</taxon>
        <taxon>Endopterygota</taxon>
        <taxon>Coleoptera</taxon>
        <taxon>Polyphaga</taxon>
        <taxon>Cucujiformia</taxon>
        <taxon>Curculionidae</taxon>
        <taxon>Dryophthorinae</taxon>
        <taxon>Rhynchophorus</taxon>
    </lineage>
</organism>
<protein>
    <submittedName>
        <fullName evidence="1">Uncharacterized protein</fullName>
    </submittedName>
</protein>
<name>A0A834I2K2_RHYFE</name>
<dbReference type="Proteomes" id="UP000625711">
    <property type="component" value="Unassembled WGS sequence"/>
</dbReference>